<protein>
    <recommendedName>
        <fullName evidence="1">UPF0225 protein H7J73_20025</fullName>
    </recommendedName>
</protein>
<evidence type="ECO:0000259" key="2">
    <source>
        <dbReference type="Pfam" id="PF17775"/>
    </source>
</evidence>
<dbReference type="InterPro" id="IPR032710">
    <property type="entry name" value="NTF2-like_dom_sf"/>
</dbReference>
<dbReference type="InterPro" id="IPR023006">
    <property type="entry name" value="YchJ-like"/>
</dbReference>
<organism evidence="3 4">
    <name type="scientific">Mycolicibacterium komossense</name>
    <dbReference type="NCBI Taxonomy" id="1779"/>
    <lineage>
        <taxon>Bacteria</taxon>
        <taxon>Bacillati</taxon>
        <taxon>Actinomycetota</taxon>
        <taxon>Actinomycetes</taxon>
        <taxon>Mycobacteriales</taxon>
        <taxon>Mycobacteriaceae</taxon>
        <taxon>Mycolicibacterium</taxon>
    </lineage>
</organism>
<gene>
    <name evidence="3" type="ORF">H7J73_20025</name>
</gene>
<dbReference type="EMBL" id="JACKTY010000032">
    <property type="protein sequence ID" value="MCV7228304.1"/>
    <property type="molecule type" value="Genomic_DNA"/>
</dbReference>
<name>A0ABT3CFW1_9MYCO</name>
<dbReference type="Proteomes" id="UP001526201">
    <property type="component" value="Unassembled WGS sequence"/>
</dbReference>
<dbReference type="PANTHER" id="PTHR33747">
    <property type="entry name" value="UPF0225 PROTEIN SCO1677"/>
    <property type="match status" value="1"/>
</dbReference>
<evidence type="ECO:0000313" key="4">
    <source>
        <dbReference type="Proteomes" id="UP001526201"/>
    </source>
</evidence>
<dbReference type="HAMAP" id="MF_00612">
    <property type="entry name" value="UPF0225"/>
    <property type="match status" value="1"/>
</dbReference>
<dbReference type="RefSeq" id="WP_264069421.1">
    <property type="nucleotide sequence ID" value="NZ_JACKTY010000032.1"/>
</dbReference>
<proteinExistence type="inferred from homology"/>
<dbReference type="PANTHER" id="PTHR33747:SF1">
    <property type="entry name" value="ADENYLATE CYCLASE-ASSOCIATED CAP C-TERMINAL DOMAIN-CONTAINING PROTEIN"/>
    <property type="match status" value="1"/>
</dbReference>
<dbReference type="InterPro" id="IPR048469">
    <property type="entry name" value="YchJ-like_M"/>
</dbReference>
<sequence length="128" mass="14705">MNARSPQCPCGSGDSYHGCCEPLHHGERQAHTAEELMRSRYSAYARDDTNYLFRTWHPRTRPPEVRIDPGITWTSLEILDTDGGGPEDDRAEVEFAAHYTTAAGRDALHERSRFERRAGRWFYVDGDY</sequence>
<accession>A0ABT3CFW1</accession>
<evidence type="ECO:0000313" key="3">
    <source>
        <dbReference type="EMBL" id="MCV7228304.1"/>
    </source>
</evidence>
<feature type="domain" description="YchJ-like middle NTF2-like" evidence="2">
    <location>
        <begin position="32"/>
        <end position="126"/>
    </location>
</feature>
<comment type="similarity">
    <text evidence="1">Belongs to the UPF0225 family.</text>
</comment>
<keyword evidence="4" id="KW-1185">Reference proteome</keyword>
<evidence type="ECO:0000256" key="1">
    <source>
        <dbReference type="HAMAP-Rule" id="MF_00612"/>
    </source>
</evidence>
<comment type="caution">
    <text evidence="3">The sequence shown here is derived from an EMBL/GenBank/DDBJ whole genome shotgun (WGS) entry which is preliminary data.</text>
</comment>
<reference evidence="3 4" key="1">
    <citation type="journal article" date="2022" name="BMC Genomics">
        <title>Comparative genome analysis of mycobacteria focusing on tRNA and non-coding RNA.</title>
        <authorList>
            <person name="Behra P.R.K."/>
            <person name="Pettersson B.M.F."/>
            <person name="Ramesh M."/>
            <person name="Das S."/>
            <person name="Dasgupta S."/>
            <person name="Kirsebom L.A."/>
        </authorList>
    </citation>
    <scope>NUCLEOTIDE SEQUENCE [LARGE SCALE GENOMIC DNA]</scope>
    <source>
        <strain evidence="3 4">DSM 44078</strain>
    </source>
</reference>
<dbReference type="SUPFAM" id="SSF54427">
    <property type="entry name" value="NTF2-like"/>
    <property type="match status" value="1"/>
</dbReference>
<dbReference type="Pfam" id="PF17775">
    <property type="entry name" value="YchJ_M-like"/>
    <property type="match status" value="1"/>
</dbReference>
<dbReference type="Gene3D" id="3.10.450.50">
    <property type="match status" value="1"/>
</dbReference>